<sequence>MEAMPMFARVRMVAFSLMIIVSLVWISLLSVEISTRWDISDPSQRGLVGVLIIVNSITAVMLPTLMIVEFRMWLDAARLLFLLLAHIGTALFENDPWFSLLPRLLRSGTAALYTAWNAGFNCPDENSDAQGVCRLINMYILLGTWVIPAMLLAYSSWSALVYYRYPHCLEAMIISDRRESVLPIMSPSMERHQSLSGTFGDVVTRHSSSHLSLPQHTATGERRESSRSADYARPSGRLSKGLPRWLE</sequence>
<keyword evidence="4" id="KW-1185">Reference proteome</keyword>
<evidence type="ECO:0000313" key="4">
    <source>
        <dbReference type="Proteomes" id="UP000250043"/>
    </source>
</evidence>
<proteinExistence type="predicted"/>
<dbReference type="Proteomes" id="UP000250043">
    <property type="component" value="Unassembled WGS sequence"/>
</dbReference>
<name>A0A8E2DSM0_9APHY</name>
<feature type="compositionally biased region" description="Polar residues" evidence="1">
    <location>
        <begin position="208"/>
        <end position="218"/>
    </location>
</feature>
<feature type="transmembrane region" description="Helical" evidence="2">
    <location>
        <begin position="46"/>
        <end position="68"/>
    </location>
</feature>
<keyword evidence="2" id="KW-1133">Transmembrane helix</keyword>
<accession>A0A8E2DSM0</accession>
<evidence type="ECO:0000256" key="2">
    <source>
        <dbReference type="SAM" id="Phobius"/>
    </source>
</evidence>
<dbReference type="OrthoDB" id="3065653at2759"/>
<evidence type="ECO:0000256" key="1">
    <source>
        <dbReference type="SAM" id="MobiDB-lite"/>
    </source>
</evidence>
<feature type="region of interest" description="Disordered" evidence="1">
    <location>
        <begin position="208"/>
        <end position="247"/>
    </location>
</feature>
<dbReference type="EMBL" id="KV722339">
    <property type="protein sequence ID" value="OCH95038.1"/>
    <property type="molecule type" value="Genomic_DNA"/>
</dbReference>
<keyword evidence="2" id="KW-0812">Transmembrane</keyword>
<reference evidence="3 4" key="1">
    <citation type="submission" date="2016-07" db="EMBL/GenBank/DDBJ databases">
        <title>Draft genome of the white-rot fungus Obba rivulosa 3A-2.</title>
        <authorList>
            <consortium name="DOE Joint Genome Institute"/>
            <person name="Miettinen O."/>
            <person name="Riley R."/>
            <person name="Acob R."/>
            <person name="Barry K."/>
            <person name="Cullen D."/>
            <person name="De Vries R."/>
            <person name="Hainaut M."/>
            <person name="Hatakka A."/>
            <person name="Henrissat B."/>
            <person name="Hilden K."/>
            <person name="Kuo R."/>
            <person name="Labutti K."/>
            <person name="Lipzen A."/>
            <person name="Makela M.R."/>
            <person name="Sandor L."/>
            <person name="Spatafora J.W."/>
            <person name="Grigoriev I.V."/>
            <person name="Hibbett D.S."/>
        </authorList>
    </citation>
    <scope>NUCLEOTIDE SEQUENCE [LARGE SCALE GENOMIC DNA]</scope>
    <source>
        <strain evidence="3 4">3A-2</strain>
    </source>
</reference>
<protein>
    <submittedName>
        <fullName evidence="3">Uncharacterized protein</fullName>
    </submittedName>
</protein>
<gene>
    <name evidence="3" type="ORF">OBBRIDRAFT_823168</name>
</gene>
<feature type="transmembrane region" description="Helical" evidence="2">
    <location>
        <begin position="138"/>
        <end position="163"/>
    </location>
</feature>
<keyword evidence="2" id="KW-0472">Membrane</keyword>
<organism evidence="3 4">
    <name type="scientific">Obba rivulosa</name>
    <dbReference type="NCBI Taxonomy" id="1052685"/>
    <lineage>
        <taxon>Eukaryota</taxon>
        <taxon>Fungi</taxon>
        <taxon>Dikarya</taxon>
        <taxon>Basidiomycota</taxon>
        <taxon>Agaricomycotina</taxon>
        <taxon>Agaricomycetes</taxon>
        <taxon>Polyporales</taxon>
        <taxon>Gelatoporiaceae</taxon>
        <taxon>Obba</taxon>
    </lineage>
</organism>
<evidence type="ECO:0000313" key="3">
    <source>
        <dbReference type="EMBL" id="OCH95038.1"/>
    </source>
</evidence>
<dbReference type="AlphaFoldDB" id="A0A8E2DSM0"/>
<feature type="transmembrane region" description="Helical" evidence="2">
    <location>
        <begin position="12"/>
        <end position="34"/>
    </location>
</feature>